<accession>A0A0N6Z631</accession>
<proteinExistence type="evidence at transcript level"/>
<dbReference type="PROSITE" id="PS00262">
    <property type="entry name" value="INSULIN"/>
    <property type="match status" value="1"/>
</dbReference>
<keyword evidence="1" id="KW-0732">Signal</keyword>
<dbReference type="EMBL" id="KP006646">
    <property type="protein sequence ID" value="AIU40994.1"/>
    <property type="molecule type" value="mRNA"/>
</dbReference>
<sequence>MRTVGALVLVVVLAAAMVETRPYEETRSYKICTSRDVKVMANYVCNLHRRRRSVLSLDDARDNYGVPGLLLENRSRRLALPQHWRPEDDTDTGNVSRRDPSFLQFTRIRRQVLLGEIRKQCCVHGCTPRDFYGACQ</sequence>
<organism evidence="2">
    <name type="scientific">Sagmariasus verreauxi</name>
    <name type="common">green rock lobster</name>
    <dbReference type="NCBI Taxonomy" id="1412110"/>
    <lineage>
        <taxon>Eukaryota</taxon>
        <taxon>Metazoa</taxon>
        <taxon>Ecdysozoa</taxon>
        <taxon>Arthropoda</taxon>
        <taxon>Crustacea</taxon>
        <taxon>Multicrustacea</taxon>
        <taxon>Malacostraca</taxon>
        <taxon>Eumalacostraca</taxon>
        <taxon>Eucarida</taxon>
        <taxon>Decapoda</taxon>
        <taxon>Pleocyemata</taxon>
        <taxon>Achelata</taxon>
        <taxon>Palinuroidea</taxon>
        <taxon>Palinuridae</taxon>
        <taxon>Sagmariasus</taxon>
    </lineage>
</organism>
<feature type="chain" id="PRO_5006010274" evidence="1">
    <location>
        <begin position="21"/>
        <end position="136"/>
    </location>
</feature>
<feature type="signal peptide" evidence="1">
    <location>
        <begin position="1"/>
        <end position="20"/>
    </location>
</feature>
<evidence type="ECO:0000256" key="1">
    <source>
        <dbReference type="SAM" id="SignalP"/>
    </source>
</evidence>
<evidence type="ECO:0000313" key="2">
    <source>
        <dbReference type="EMBL" id="AIU40994.1"/>
    </source>
</evidence>
<name>A0A0N6Z631_9EUCA</name>
<reference evidence="2" key="1">
    <citation type="submission" date="2014-10" db="EMBL/GenBank/DDBJ databases">
        <authorList>
            <person name="Seo M.-J."/>
            <person name="Seok Y.J."/>
            <person name="Cha I.-T."/>
        </authorList>
    </citation>
    <scope>NUCLEOTIDE SEQUENCE</scope>
    <source>
        <tissue evidence="2">Central nervous system</tissue>
    </source>
</reference>
<dbReference type="AlphaFoldDB" id="A0A0N6Z631"/>
<protein>
    <submittedName>
        <fullName evidence="2">Insulin-like peptide 2</fullName>
    </submittedName>
</protein>
<dbReference type="InterPro" id="IPR022353">
    <property type="entry name" value="Insulin_CS"/>
</dbReference>